<protein>
    <submittedName>
        <fullName evidence="1">Uncharacterized protein</fullName>
    </submittedName>
</protein>
<comment type="caution">
    <text evidence="1">The sequence shown here is derived from an EMBL/GenBank/DDBJ whole genome shotgun (WGS) entry which is preliminary data.</text>
</comment>
<reference evidence="1" key="1">
    <citation type="journal article" date="2015" name="Nature">
        <title>Complex archaea that bridge the gap between prokaryotes and eukaryotes.</title>
        <authorList>
            <person name="Spang A."/>
            <person name="Saw J.H."/>
            <person name="Jorgensen S.L."/>
            <person name="Zaremba-Niedzwiedzka K."/>
            <person name="Martijn J."/>
            <person name="Lind A.E."/>
            <person name="van Eijk R."/>
            <person name="Schleper C."/>
            <person name="Guy L."/>
            <person name="Ettema T.J."/>
        </authorList>
    </citation>
    <scope>NUCLEOTIDE SEQUENCE</scope>
</reference>
<evidence type="ECO:0000313" key="1">
    <source>
        <dbReference type="EMBL" id="KKK66544.1"/>
    </source>
</evidence>
<organism evidence="1">
    <name type="scientific">marine sediment metagenome</name>
    <dbReference type="NCBI Taxonomy" id="412755"/>
    <lineage>
        <taxon>unclassified sequences</taxon>
        <taxon>metagenomes</taxon>
        <taxon>ecological metagenomes</taxon>
    </lineage>
</organism>
<proteinExistence type="predicted"/>
<sequence>GRSGKLLADDMMTAWKEAGGERNPSEALDAAFSIFDQGVERMQLLATTIGMLPDDIAKAIELVEAKMEKQLAIFNDKLTIASQKGSRRTKDIGLLRRRLRTPEVHKRIRFESQ</sequence>
<accession>A0A0F8ZJF5</accession>
<dbReference type="AlphaFoldDB" id="A0A0F8ZJF5"/>
<gene>
    <name evidence="1" type="ORF">LCGC14_2963020</name>
</gene>
<name>A0A0F8ZJF5_9ZZZZ</name>
<feature type="non-terminal residue" evidence="1">
    <location>
        <position position="1"/>
    </location>
</feature>
<dbReference type="EMBL" id="LAZR01060027">
    <property type="protein sequence ID" value="KKK66544.1"/>
    <property type="molecule type" value="Genomic_DNA"/>
</dbReference>